<dbReference type="GO" id="GO:0000062">
    <property type="term" value="F:fatty-acyl-CoA binding"/>
    <property type="evidence" value="ECO:0007669"/>
    <property type="project" value="InterPro"/>
</dbReference>
<dbReference type="PROSITE" id="PS51228">
    <property type="entry name" value="ACB_2"/>
    <property type="match status" value="1"/>
</dbReference>
<dbReference type="PANTHER" id="PTHR23310:SF62">
    <property type="entry name" value="ACYL-COA BINDING PROTEIN 1, ISOFORM A"/>
    <property type="match status" value="1"/>
</dbReference>
<dbReference type="EMBL" id="VCGU01000005">
    <property type="protein sequence ID" value="TRY74394.1"/>
    <property type="molecule type" value="Genomic_DNA"/>
</dbReference>
<accession>A0A553P9N8</accession>
<evidence type="ECO:0000313" key="4">
    <source>
        <dbReference type="EMBL" id="TRY74394.1"/>
    </source>
</evidence>
<organism evidence="4 5">
    <name type="scientific">Tigriopus californicus</name>
    <name type="common">Marine copepod</name>
    <dbReference type="NCBI Taxonomy" id="6832"/>
    <lineage>
        <taxon>Eukaryota</taxon>
        <taxon>Metazoa</taxon>
        <taxon>Ecdysozoa</taxon>
        <taxon>Arthropoda</taxon>
        <taxon>Crustacea</taxon>
        <taxon>Multicrustacea</taxon>
        <taxon>Hexanauplia</taxon>
        <taxon>Copepoda</taxon>
        <taxon>Harpacticoida</taxon>
        <taxon>Harpacticidae</taxon>
        <taxon>Tigriopus</taxon>
    </lineage>
</organism>
<dbReference type="Gene3D" id="1.20.80.10">
    <property type="match status" value="1"/>
</dbReference>
<dbReference type="PANTHER" id="PTHR23310">
    <property type="entry name" value="ACYL-COA-BINDING PROTEIN, ACBP"/>
    <property type="match status" value="1"/>
</dbReference>
<dbReference type="AlphaFoldDB" id="A0A553P9N8"/>
<sequence>MGLDEDFKETATVVSQELNQALSDSDLIELYGLFKQGQVGDIDIECPGEDYDKVKWIAWNKHKGMDPEDAKQEYISYAKKMFAKYANKKKFQNY</sequence>
<keyword evidence="2" id="KW-0446">Lipid-binding</keyword>
<dbReference type="GO" id="GO:0006631">
    <property type="term" value="P:fatty acid metabolic process"/>
    <property type="evidence" value="ECO:0007669"/>
    <property type="project" value="TreeGrafter"/>
</dbReference>
<name>A0A553P9N8_TIGCA</name>
<dbReference type="InterPro" id="IPR035984">
    <property type="entry name" value="Acyl-CoA-binding_sf"/>
</dbReference>
<comment type="caution">
    <text evidence="4">The sequence shown here is derived from an EMBL/GenBank/DDBJ whole genome shotgun (WGS) entry which is preliminary data.</text>
</comment>
<dbReference type="InterPro" id="IPR000582">
    <property type="entry name" value="Acyl-CoA-binding_protein"/>
</dbReference>
<proteinExistence type="inferred from homology"/>
<reference evidence="4 5" key="1">
    <citation type="journal article" date="2018" name="Nat. Ecol. Evol.">
        <title>Genomic signatures of mitonuclear coevolution across populations of Tigriopus californicus.</title>
        <authorList>
            <person name="Barreto F.S."/>
            <person name="Watson E.T."/>
            <person name="Lima T.G."/>
            <person name="Willett C.S."/>
            <person name="Edmands S."/>
            <person name="Li W."/>
            <person name="Burton R.S."/>
        </authorList>
    </citation>
    <scope>NUCLEOTIDE SEQUENCE [LARGE SCALE GENOMIC DNA]</scope>
    <source>
        <strain evidence="4 5">San Diego</strain>
    </source>
</reference>
<evidence type="ECO:0000313" key="5">
    <source>
        <dbReference type="Proteomes" id="UP000318571"/>
    </source>
</evidence>
<dbReference type="Pfam" id="PF00887">
    <property type="entry name" value="ACBP"/>
    <property type="match status" value="1"/>
</dbReference>
<dbReference type="STRING" id="6832.A0A553P9N8"/>
<dbReference type="Proteomes" id="UP000318571">
    <property type="component" value="Chromosome 2"/>
</dbReference>
<comment type="similarity">
    <text evidence="1">Belongs to the ACBP family.</text>
</comment>
<dbReference type="InterPro" id="IPR014352">
    <property type="entry name" value="FERM/acyl-CoA-bd_prot_sf"/>
</dbReference>
<feature type="domain" description="ACB" evidence="3">
    <location>
        <begin position="3"/>
        <end position="87"/>
    </location>
</feature>
<dbReference type="OMA" id="KVKWIAW"/>
<evidence type="ECO:0000259" key="3">
    <source>
        <dbReference type="PROSITE" id="PS51228"/>
    </source>
</evidence>
<protein>
    <recommendedName>
        <fullName evidence="3">ACB domain-containing protein</fullName>
    </recommendedName>
</protein>
<gene>
    <name evidence="4" type="ORF">TCAL_08528</name>
</gene>
<dbReference type="OrthoDB" id="346910at2759"/>
<dbReference type="SUPFAM" id="SSF47027">
    <property type="entry name" value="Acyl-CoA binding protein"/>
    <property type="match status" value="1"/>
</dbReference>
<dbReference type="PRINTS" id="PR00689">
    <property type="entry name" value="ACOABINDINGP"/>
</dbReference>
<keyword evidence="5" id="KW-1185">Reference proteome</keyword>
<evidence type="ECO:0000256" key="2">
    <source>
        <dbReference type="ARBA" id="ARBA00023121"/>
    </source>
</evidence>
<evidence type="ECO:0000256" key="1">
    <source>
        <dbReference type="ARBA" id="ARBA00005567"/>
    </source>
</evidence>